<organism evidence="1">
    <name type="scientific">Ackermannviridae sp. ctUml7</name>
    <dbReference type="NCBI Taxonomy" id="2825753"/>
    <lineage>
        <taxon>Viruses</taxon>
        <taxon>Duplodnaviria</taxon>
        <taxon>Heunggongvirae</taxon>
        <taxon>Uroviricota</taxon>
        <taxon>Caudoviricetes</taxon>
        <taxon>Pantevenvirales</taxon>
        <taxon>Ackermannviridae</taxon>
    </lineage>
</organism>
<evidence type="ECO:0000313" key="1">
    <source>
        <dbReference type="EMBL" id="DAG03448.1"/>
    </source>
</evidence>
<dbReference type="EMBL" id="BK016230">
    <property type="protein sequence ID" value="DAG03448.1"/>
    <property type="molecule type" value="Genomic_DNA"/>
</dbReference>
<protein>
    <submittedName>
        <fullName evidence="1">SEPTATION RING FORMATION REGULATOR EZRA PROTEIN, DIVISOME, FTSZ, CELL.6A</fullName>
    </submittedName>
</protein>
<sequence>MENFNRSIELNGSQLMGLYKEFNKLGLDLGYDYPCMRELFGEIEDIINEYRESIHDEVMNFLEDNLEDLNGLVQQCPQYSDMGVQWRELYKKLQPLAQ</sequence>
<reference evidence="1" key="1">
    <citation type="journal article" date="2021" name="Proc. Natl. Acad. Sci. U.S.A.">
        <title>A Catalog of Tens of Thousands of Viruses from Human Metagenomes Reveals Hidden Associations with Chronic Diseases.</title>
        <authorList>
            <person name="Tisza M.J."/>
            <person name="Buck C.B."/>
        </authorList>
    </citation>
    <scope>NUCLEOTIDE SEQUENCE</scope>
    <source>
        <strain evidence="1">CtUml7</strain>
    </source>
</reference>
<proteinExistence type="predicted"/>
<name>A0A8S5V9T1_9CAUD</name>
<accession>A0A8S5V9T1</accession>